<keyword evidence="3" id="KW-0808">Transferase</keyword>
<comment type="caution">
    <text evidence="14">The sequence shown here is derived from an EMBL/GenBank/DDBJ whole genome shotgun (WGS) entry which is preliminary data.</text>
</comment>
<evidence type="ECO:0000259" key="13">
    <source>
        <dbReference type="Pfam" id="PF01467"/>
    </source>
</evidence>
<reference evidence="14 15" key="1">
    <citation type="submission" date="2024-01" db="EMBL/GenBank/DDBJ databases">
        <title>Genome insights into Plantactinospora sonchi sp. nov.</title>
        <authorList>
            <person name="Wang L."/>
        </authorList>
    </citation>
    <scope>NUCLEOTIDE SEQUENCE [LARGE SCALE GENOMIC DNA]</scope>
    <source>
        <strain evidence="14 15">NEAU-QY2</strain>
    </source>
</reference>
<keyword evidence="5" id="KW-0547">Nucleotide-binding</keyword>
<evidence type="ECO:0000256" key="10">
    <source>
        <dbReference type="ARBA" id="ARBA00047428"/>
    </source>
</evidence>
<gene>
    <name evidence="14" type="primary">rfaE2</name>
    <name evidence="14" type="ORF">V1633_22965</name>
</gene>
<keyword evidence="9" id="KW-0119">Carbohydrate metabolism</keyword>
<comment type="pathway">
    <text evidence="1">Bacterial outer membrane biogenesis; LPS core biosynthesis.</text>
</comment>
<dbReference type="InterPro" id="IPR002173">
    <property type="entry name" value="Carboh/pur_kinase_PfkB_CS"/>
</dbReference>
<feature type="domain" description="Carbohydrate kinase PfkB" evidence="12">
    <location>
        <begin position="348"/>
        <end position="437"/>
    </location>
</feature>
<dbReference type="EC" id="2.7.7.70" evidence="2"/>
<dbReference type="Pfam" id="PF00294">
    <property type="entry name" value="PfkB"/>
    <property type="match status" value="2"/>
</dbReference>
<evidence type="ECO:0000256" key="11">
    <source>
        <dbReference type="SAM" id="MobiDB-lite"/>
    </source>
</evidence>
<dbReference type="InterPro" id="IPR011914">
    <property type="entry name" value="RfaE_dom_II"/>
</dbReference>
<dbReference type="NCBIfam" id="TIGR00125">
    <property type="entry name" value="cyt_tran_rel"/>
    <property type="match status" value="1"/>
</dbReference>
<protein>
    <recommendedName>
        <fullName evidence="2">D-glycero-beta-D-manno-heptose 1-phosphate adenylyltransferase</fullName>
        <ecNumber evidence="2">2.7.7.70</ecNumber>
    </recommendedName>
</protein>
<accession>A0ABU7RXX8</accession>
<feature type="domain" description="Carbohydrate kinase PfkB" evidence="12">
    <location>
        <begin position="23"/>
        <end position="138"/>
    </location>
</feature>
<dbReference type="InterPro" id="IPR014729">
    <property type="entry name" value="Rossmann-like_a/b/a_fold"/>
</dbReference>
<evidence type="ECO:0000256" key="6">
    <source>
        <dbReference type="ARBA" id="ARBA00022777"/>
    </source>
</evidence>
<dbReference type="Proteomes" id="UP001332243">
    <property type="component" value="Unassembled WGS sequence"/>
</dbReference>
<proteinExistence type="predicted"/>
<dbReference type="PANTHER" id="PTHR43793:SF2">
    <property type="entry name" value="BIFUNCTIONAL PROTEIN HLDE"/>
    <property type="match status" value="1"/>
</dbReference>
<organism evidence="14 15">
    <name type="scientific">Plantactinospora sonchi</name>
    <dbReference type="NCBI Taxonomy" id="1544735"/>
    <lineage>
        <taxon>Bacteria</taxon>
        <taxon>Bacillati</taxon>
        <taxon>Actinomycetota</taxon>
        <taxon>Actinomycetes</taxon>
        <taxon>Micromonosporales</taxon>
        <taxon>Micromonosporaceae</taxon>
        <taxon>Plantactinospora</taxon>
    </lineage>
</organism>
<keyword evidence="15" id="KW-1185">Reference proteome</keyword>
<feature type="compositionally biased region" description="Low complexity" evidence="11">
    <location>
        <begin position="616"/>
        <end position="632"/>
    </location>
</feature>
<dbReference type="PANTHER" id="PTHR43793">
    <property type="entry name" value="FAD SYNTHASE"/>
    <property type="match status" value="1"/>
</dbReference>
<dbReference type="Pfam" id="PF01467">
    <property type="entry name" value="CTP_transf_like"/>
    <property type="match status" value="1"/>
</dbReference>
<evidence type="ECO:0000256" key="8">
    <source>
        <dbReference type="ARBA" id="ARBA00023268"/>
    </source>
</evidence>
<dbReference type="GO" id="GO:0016779">
    <property type="term" value="F:nucleotidyltransferase activity"/>
    <property type="evidence" value="ECO:0007669"/>
    <property type="project" value="UniProtKB-KW"/>
</dbReference>
<evidence type="ECO:0000313" key="15">
    <source>
        <dbReference type="Proteomes" id="UP001332243"/>
    </source>
</evidence>
<evidence type="ECO:0000256" key="3">
    <source>
        <dbReference type="ARBA" id="ARBA00022679"/>
    </source>
</evidence>
<evidence type="ECO:0000256" key="4">
    <source>
        <dbReference type="ARBA" id="ARBA00022695"/>
    </source>
</evidence>
<evidence type="ECO:0000259" key="12">
    <source>
        <dbReference type="Pfam" id="PF00294"/>
    </source>
</evidence>
<evidence type="ECO:0000313" key="14">
    <source>
        <dbReference type="EMBL" id="MEE6261348.1"/>
    </source>
</evidence>
<evidence type="ECO:0000256" key="1">
    <source>
        <dbReference type="ARBA" id="ARBA00004713"/>
    </source>
</evidence>
<dbReference type="NCBIfam" id="TIGR02199">
    <property type="entry name" value="rfaE_dom_II"/>
    <property type="match status" value="1"/>
</dbReference>
<feature type="domain" description="Cytidyltransferase-like" evidence="13">
    <location>
        <begin position="479"/>
        <end position="574"/>
    </location>
</feature>
<dbReference type="InterPro" id="IPR029056">
    <property type="entry name" value="Ribokinase-like"/>
</dbReference>
<dbReference type="Gene3D" id="3.40.50.620">
    <property type="entry name" value="HUPs"/>
    <property type="match status" value="1"/>
</dbReference>
<evidence type="ECO:0000256" key="2">
    <source>
        <dbReference type="ARBA" id="ARBA00012519"/>
    </source>
</evidence>
<comment type="catalytic activity">
    <reaction evidence="10">
        <text>D-glycero-beta-D-manno-heptose 1-phosphate + ATP + H(+) = ADP-D-glycero-beta-D-manno-heptose + diphosphate</text>
        <dbReference type="Rhea" id="RHEA:27465"/>
        <dbReference type="ChEBI" id="CHEBI:15378"/>
        <dbReference type="ChEBI" id="CHEBI:30616"/>
        <dbReference type="ChEBI" id="CHEBI:33019"/>
        <dbReference type="ChEBI" id="CHEBI:59967"/>
        <dbReference type="ChEBI" id="CHEBI:61593"/>
        <dbReference type="EC" id="2.7.7.70"/>
    </reaction>
</comment>
<dbReference type="InterPro" id="IPR011611">
    <property type="entry name" value="PfkB_dom"/>
</dbReference>
<evidence type="ECO:0000256" key="7">
    <source>
        <dbReference type="ARBA" id="ARBA00022840"/>
    </source>
</evidence>
<evidence type="ECO:0000256" key="5">
    <source>
        <dbReference type="ARBA" id="ARBA00022741"/>
    </source>
</evidence>
<dbReference type="Gene3D" id="3.40.1190.20">
    <property type="match status" value="2"/>
</dbReference>
<name>A0ABU7RXX8_9ACTN</name>
<dbReference type="PROSITE" id="PS00583">
    <property type="entry name" value="PFKB_KINASES_1"/>
    <property type="match status" value="1"/>
</dbReference>
<dbReference type="SUPFAM" id="SSF53613">
    <property type="entry name" value="Ribokinase-like"/>
    <property type="match status" value="1"/>
</dbReference>
<keyword evidence="7" id="KW-0067">ATP-binding</keyword>
<dbReference type="SUPFAM" id="SSF52374">
    <property type="entry name" value="Nucleotidylyl transferase"/>
    <property type="match status" value="1"/>
</dbReference>
<keyword evidence="8" id="KW-0511">Multifunctional enzyme</keyword>
<keyword evidence="4 14" id="KW-0548">Nucleotidyltransferase</keyword>
<feature type="region of interest" description="Disordered" evidence="11">
    <location>
        <begin position="612"/>
        <end position="632"/>
    </location>
</feature>
<evidence type="ECO:0000256" key="9">
    <source>
        <dbReference type="ARBA" id="ARBA00023277"/>
    </source>
</evidence>
<keyword evidence="6" id="KW-0418">Kinase</keyword>
<feature type="region of interest" description="Disordered" evidence="11">
    <location>
        <begin position="250"/>
        <end position="309"/>
    </location>
</feature>
<dbReference type="InterPro" id="IPR050385">
    <property type="entry name" value="Archaeal_FAD_synthase"/>
</dbReference>
<feature type="compositionally biased region" description="Polar residues" evidence="11">
    <location>
        <begin position="264"/>
        <end position="274"/>
    </location>
</feature>
<dbReference type="InterPro" id="IPR004821">
    <property type="entry name" value="Cyt_trans-like"/>
</dbReference>
<sequence>MVRDAAERRRLASVVESWLGRGVLVVGDAMLDEWRFAESDRLCREAPAPVLTLRRRLCAAGGAANTAVNLTALGGVAALVAPVGADVAGDELHDCLDRAGVWDRTISQPGRPTPVKRRLLAADQILLREDEGDADETLPDDGVQRMLQALSHATEELRADRDGQAPTLVVCDYGLGALPEPVRRWLVENRDRYATVALDAHDLAYWRGLAPTVVTPSFAEATRLLSAPSSAGTDPRSTAVAGTRVSVAADGTTTATGTRRGDSAPTTTITANGSGNSGGEGTPPAEGDGGAPADDRGGPAGGDGITVTSDEIGVAGDDIVVAGDETASAAGGRPVAAGGASRAVVAQARLAELRERTGADVVAITLDAEGAVVGGADGRSRRSHATPVPASYAVGAGDAYLAAMTLALAADAPLPTAAQLAQLAATTTVADTGTCVCHRDDLLTALGAAEQAPARTVLDHDALVAVVERHRAEGRSVVFTNGCFDVLHHGHVRYLDQARGLGDLLVVAVNSDDSVRRLKGEDRPVNPVDDRVAVLAALSCVDHVVVFAEDSPTALIEAIRPDVYVKGGDYPPEMVPEAPLVRRLGGQVRTLGYVPDRSTSAVIERIRSYGDNRQPAAAETATETVAARSHRA</sequence>
<dbReference type="EMBL" id="JAZGQK010000020">
    <property type="protein sequence ID" value="MEE6261348.1"/>
    <property type="molecule type" value="Genomic_DNA"/>
</dbReference>